<dbReference type="Pfam" id="PF01852">
    <property type="entry name" value="START"/>
    <property type="match status" value="1"/>
</dbReference>
<name>A0A4X2KAF9_VOMUR</name>
<keyword evidence="10" id="KW-0539">Nucleus</keyword>
<feature type="region of interest" description="Disordered" evidence="17">
    <location>
        <begin position="2698"/>
        <end position="2718"/>
    </location>
</feature>
<dbReference type="Gene3D" id="3.40.850.10">
    <property type="entry name" value="Kinesin motor domain"/>
    <property type="match status" value="1"/>
</dbReference>
<feature type="region of interest" description="Disordered" evidence="17">
    <location>
        <begin position="1136"/>
        <end position="1204"/>
    </location>
</feature>
<dbReference type="GO" id="GO:0008017">
    <property type="term" value="F:microtubule binding"/>
    <property type="evidence" value="ECO:0007669"/>
    <property type="project" value="InterPro"/>
</dbReference>
<feature type="domain" description="START" evidence="19">
    <location>
        <begin position="4752"/>
        <end position="4892"/>
    </location>
</feature>
<feature type="compositionally biased region" description="Polar residues" evidence="17">
    <location>
        <begin position="916"/>
        <end position="927"/>
    </location>
</feature>
<dbReference type="FunFam" id="3.40.850.10:FF:000021">
    <property type="entry name" value="kinesin-like protein KIF16B isoform X1"/>
    <property type="match status" value="1"/>
</dbReference>
<evidence type="ECO:0000256" key="9">
    <source>
        <dbReference type="ARBA" id="ARBA00023212"/>
    </source>
</evidence>
<feature type="coiled-coil region" evidence="16">
    <location>
        <begin position="4503"/>
        <end position="4552"/>
    </location>
</feature>
<feature type="region of interest" description="Disordered" evidence="17">
    <location>
        <begin position="1792"/>
        <end position="1824"/>
    </location>
</feature>
<evidence type="ECO:0000313" key="21">
    <source>
        <dbReference type="Proteomes" id="UP000314987"/>
    </source>
</evidence>
<dbReference type="Pfam" id="PF00498">
    <property type="entry name" value="FHA"/>
    <property type="match status" value="1"/>
</dbReference>
<dbReference type="InterPro" id="IPR019821">
    <property type="entry name" value="Kinesin_motor_CS"/>
</dbReference>
<feature type="compositionally biased region" description="Basic and acidic residues" evidence="17">
    <location>
        <begin position="1138"/>
        <end position="1147"/>
    </location>
</feature>
<keyword evidence="7 16" id="KW-0175">Coiled coil</keyword>
<dbReference type="PROSITE" id="PS00411">
    <property type="entry name" value="KINESIN_MOTOR_1"/>
    <property type="match status" value="1"/>
</dbReference>
<dbReference type="InterPro" id="IPR000253">
    <property type="entry name" value="FHA_dom"/>
</dbReference>
<gene>
    <name evidence="20" type="primary">STARD9</name>
</gene>
<dbReference type="OrthoDB" id="3176171at2759"/>
<keyword evidence="9" id="KW-0206">Cytoskeleton</keyword>
<dbReference type="SUPFAM" id="SSF55961">
    <property type="entry name" value="Bet v1-like"/>
    <property type="match status" value="1"/>
</dbReference>
<comment type="function">
    <text evidence="12">Microtubule-dependent motor protein required for spindle pole assembly during mitosis. Required to stabilize the pericentriolar material (PCM).</text>
</comment>
<feature type="compositionally biased region" description="Polar residues" evidence="17">
    <location>
        <begin position="3516"/>
        <end position="3539"/>
    </location>
</feature>
<keyword evidence="5 15" id="KW-0547">Nucleotide-binding</keyword>
<feature type="region of interest" description="Disordered" evidence="17">
    <location>
        <begin position="3695"/>
        <end position="3745"/>
    </location>
</feature>
<dbReference type="GO" id="GO:0003777">
    <property type="term" value="F:microtubule motor activity"/>
    <property type="evidence" value="ECO:0007669"/>
    <property type="project" value="InterPro"/>
</dbReference>
<dbReference type="GO" id="GO:0005814">
    <property type="term" value="C:centriole"/>
    <property type="evidence" value="ECO:0007669"/>
    <property type="project" value="UniProtKB-SubCell"/>
</dbReference>
<feature type="region of interest" description="Disordered" evidence="17">
    <location>
        <begin position="913"/>
        <end position="1028"/>
    </location>
</feature>
<dbReference type="SMART" id="SM00129">
    <property type="entry name" value="KISc"/>
    <property type="match status" value="1"/>
</dbReference>
<feature type="region of interest" description="Disordered" evidence="17">
    <location>
        <begin position="4093"/>
        <end position="4119"/>
    </location>
</feature>
<dbReference type="CTD" id="57519"/>
<dbReference type="GO" id="GO:0005737">
    <property type="term" value="C:cytoplasm"/>
    <property type="evidence" value="ECO:0007669"/>
    <property type="project" value="UniProtKB-ARBA"/>
</dbReference>
<dbReference type="InterPro" id="IPR008984">
    <property type="entry name" value="SMAD_FHA_dom_sf"/>
</dbReference>
<feature type="compositionally biased region" description="Polar residues" evidence="17">
    <location>
        <begin position="3143"/>
        <end position="3167"/>
    </location>
</feature>
<evidence type="ECO:0000259" key="19">
    <source>
        <dbReference type="PROSITE" id="PS50848"/>
    </source>
</evidence>
<organism evidence="20 21">
    <name type="scientific">Vombatus ursinus</name>
    <name type="common">Common wombat</name>
    <dbReference type="NCBI Taxonomy" id="29139"/>
    <lineage>
        <taxon>Eukaryota</taxon>
        <taxon>Metazoa</taxon>
        <taxon>Chordata</taxon>
        <taxon>Craniata</taxon>
        <taxon>Vertebrata</taxon>
        <taxon>Euteleostomi</taxon>
        <taxon>Mammalia</taxon>
        <taxon>Metatheria</taxon>
        <taxon>Diprotodontia</taxon>
        <taxon>Vombatidae</taxon>
        <taxon>Vombatus</taxon>
    </lineage>
</organism>
<evidence type="ECO:0000313" key="20">
    <source>
        <dbReference type="Ensembl" id="ENSVURP00010008939.1"/>
    </source>
</evidence>
<feature type="compositionally biased region" description="Polar residues" evidence="17">
    <location>
        <begin position="3943"/>
        <end position="3956"/>
    </location>
</feature>
<reference evidence="21" key="1">
    <citation type="submission" date="2018-12" db="EMBL/GenBank/DDBJ databases">
        <authorList>
            <person name="Yazar S."/>
        </authorList>
    </citation>
    <scope>NUCLEOTIDE SEQUENCE [LARGE SCALE GENOMIC DNA]</scope>
</reference>
<feature type="compositionally biased region" description="Basic and acidic residues" evidence="17">
    <location>
        <begin position="1080"/>
        <end position="1092"/>
    </location>
</feature>
<dbReference type="PROSITE" id="PS50067">
    <property type="entry name" value="KINESIN_MOTOR_2"/>
    <property type="match status" value="1"/>
</dbReference>
<feature type="region of interest" description="Disordered" evidence="17">
    <location>
        <begin position="2475"/>
        <end position="2496"/>
    </location>
</feature>
<dbReference type="GeneTree" id="ENSGT00940000163117"/>
<dbReference type="SUPFAM" id="SSF52540">
    <property type="entry name" value="P-loop containing nucleoside triphosphate hydrolases"/>
    <property type="match status" value="1"/>
</dbReference>
<dbReference type="SUPFAM" id="SSF49879">
    <property type="entry name" value="SMAD/FHA domain"/>
    <property type="match status" value="1"/>
</dbReference>
<dbReference type="GO" id="GO:0005524">
    <property type="term" value="F:ATP binding"/>
    <property type="evidence" value="ECO:0007669"/>
    <property type="project" value="UniProtKB-UniRule"/>
</dbReference>
<feature type="compositionally biased region" description="Low complexity" evidence="17">
    <location>
        <begin position="4106"/>
        <end position="4117"/>
    </location>
</feature>
<dbReference type="InterPro" id="IPR023393">
    <property type="entry name" value="START-like_dom_sf"/>
</dbReference>
<evidence type="ECO:0000256" key="7">
    <source>
        <dbReference type="ARBA" id="ARBA00023054"/>
    </source>
</evidence>
<evidence type="ECO:0000256" key="3">
    <source>
        <dbReference type="ARBA" id="ARBA00022490"/>
    </source>
</evidence>
<feature type="compositionally biased region" description="Basic and acidic residues" evidence="17">
    <location>
        <begin position="3920"/>
        <end position="3929"/>
    </location>
</feature>
<evidence type="ECO:0000259" key="18">
    <source>
        <dbReference type="PROSITE" id="PS50067"/>
    </source>
</evidence>
<dbReference type="PRINTS" id="PR00380">
    <property type="entry name" value="KINESINHEAVY"/>
</dbReference>
<keyword evidence="6 15" id="KW-0067">ATP-binding</keyword>
<feature type="region of interest" description="Disordered" evidence="17">
    <location>
        <begin position="715"/>
        <end position="748"/>
    </location>
</feature>
<feature type="region of interest" description="Disordered" evidence="17">
    <location>
        <begin position="2135"/>
        <end position="2162"/>
    </location>
</feature>
<evidence type="ECO:0000256" key="6">
    <source>
        <dbReference type="ARBA" id="ARBA00022840"/>
    </source>
</evidence>
<keyword evidence="8 15" id="KW-0505">Motor protein</keyword>
<feature type="compositionally biased region" description="Polar residues" evidence="17">
    <location>
        <begin position="3846"/>
        <end position="3855"/>
    </location>
</feature>
<evidence type="ECO:0000256" key="8">
    <source>
        <dbReference type="ARBA" id="ARBA00023175"/>
    </source>
</evidence>
<evidence type="ECO:0000256" key="13">
    <source>
        <dbReference type="ARBA" id="ARBA00070248"/>
    </source>
</evidence>
<feature type="compositionally biased region" description="Polar residues" evidence="17">
    <location>
        <begin position="3367"/>
        <end position="3382"/>
    </location>
</feature>
<feature type="compositionally biased region" description="Low complexity" evidence="17">
    <location>
        <begin position="4569"/>
        <end position="4581"/>
    </location>
</feature>
<feature type="compositionally biased region" description="Basic and acidic residues" evidence="17">
    <location>
        <begin position="3825"/>
        <end position="3842"/>
    </location>
</feature>
<dbReference type="PROSITE" id="PS50848">
    <property type="entry name" value="START"/>
    <property type="match status" value="1"/>
</dbReference>
<feature type="compositionally biased region" description="Polar residues" evidence="17">
    <location>
        <begin position="1005"/>
        <end position="1022"/>
    </location>
</feature>
<dbReference type="InterPro" id="IPR036961">
    <property type="entry name" value="Kinesin_motor_dom_sf"/>
</dbReference>
<evidence type="ECO:0000256" key="5">
    <source>
        <dbReference type="ARBA" id="ARBA00022741"/>
    </source>
</evidence>
<evidence type="ECO:0000256" key="12">
    <source>
        <dbReference type="ARBA" id="ARBA00057304"/>
    </source>
</evidence>
<evidence type="ECO:0000256" key="1">
    <source>
        <dbReference type="ARBA" id="ARBA00004114"/>
    </source>
</evidence>
<feature type="region of interest" description="Disordered" evidence="17">
    <location>
        <begin position="3516"/>
        <end position="3562"/>
    </location>
</feature>
<evidence type="ECO:0000256" key="4">
    <source>
        <dbReference type="ARBA" id="ARBA00022553"/>
    </source>
</evidence>
<dbReference type="Gene3D" id="3.30.530.20">
    <property type="match status" value="1"/>
</dbReference>
<feature type="region of interest" description="Disordered" evidence="17">
    <location>
        <begin position="3129"/>
        <end position="3173"/>
    </location>
</feature>
<feature type="compositionally biased region" description="Polar residues" evidence="17">
    <location>
        <begin position="4582"/>
        <end position="4605"/>
    </location>
</feature>
<dbReference type="GeneID" id="114048840"/>
<feature type="compositionally biased region" description="Polar residues" evidence="17">
    <location>
        <begin position="2262"/>
        <end position="2278"/>
    </location>
</feature>
<dbReference type="GO" id="GO:0008289">
    <property type="term" value="F:lipid binding"/>
    <property type="evidence" value="ECO:0007669"/>
    <property type="project" value="InterPro"/>
</dbReference>
<dbReference type="InterPro" id="IPR001752">
    <property type="entry name" value="Kinesin_motor_dom"/>
</dbReference>
<dbReference type="InterPro" id="IPR027417">
    <property type="entry name" value="P-loop_NTPase"/>
</dbReference>
<protein>
    <recommendedName>
        <fullName evidence="13">StAR-related lipid transfer protein 9</fullName>
    </recommendedName>
    <alternativeName>
        <fullName evidence="14">START domain-containing protein 9</fullName>
    </alternativeName>
</protein>
<sequence>MANVRVAVRVRPLSKREIANGGRIIIEIDDRVAKIKNLKVDSRPDGPGGSREKVVAFGFDYCYWSVNPEDPQYASQDVVFQDLGMEVLSGAAKGYNICLFAYGQTGSGKTYTMIGTPASLGLTPRICEGLFSKEDDYSNLPSSCRIRVSFLEIYNERVRDLLKQSDQKKPYTLRVREHPETGPYVQGLSQHVVTNSKQIISLLEEGVANRITAATHVHEASSRSHVIFTIYYTQAVLENNLSSEIASKINLVDLAGSERADPTYCKDRITEGASINKSLVTLGIVISTLAQNSQVFIGYQSPNSTSSEGGDSGSLSSPLVAGSIGGVPRKQSYIPYRDSVLTWLLKDSLGGNSKTIMVATVSPANSSYSETMSTLRYASSAKNIINKPRVNEDANVKLIRELREEIERLKGMLLSFELGNLSPFTDGRNGNLKELVLHNEMKRDQLSKDWTQKWKDWKALMEQYNVDINKKKAGVTIDSNLPHLMVLDDDVLSTGVVLYHLREGTTKIGRIDSDQEQDIVLQGQWIERDHCTITSACGVVTLQPALGARCIVNGQEVTDSCRLTQGAIIILGETQKFRFIHPAEAAALRQKRLVGEVSVENSGCSLEWLDLDGGIAAPQLGVSSVLEEDSPFRDRRVWDVVPEAHYQKQLEQAVSHRMQIRQQKRLVEDLKQDILVEQLRAEQELKFDQALINQQIKDNQRWLLREESRLASLQQQRQQDGVLAETDPEVSHEAEPQTGPKTSSASLDGGREQLAQLQVLWRNALWAAERKVRRKKVKFQLERIVKKQKLLEAQRRLEQLETLCWEDNPSQPGELDLGVDATFPAFQKKSRSSYSSSSLGNQRVCGLSLSPSQSVLKCEIPAKLSAETVHYTPEKPHSEERLLQASVPGGSTILSNGSCPPNPCQVCEGRRASFGEDSSTQRTSPTMSPKIASATDRKSQEMGRNKQLVRLHRNLVSVGRSSEHLRSREKPDSLIPRPRTGREKPSGSHGPARRRWRREGEFLTNRASRGNGSSSPHAQGTKRSVIRGKVQMTRLRQAAWAIEQWEPSAASLARASAWPWGRLSDVKDRDKRFLQNPGKTECDRGTCRDREGNNGPRASFSPLGAWLQETENDFSDTDSTYSLDSLSCACTRTLIKPPKPEAPEPKPHCTVPENSESDDSQMSQDSLVEKRNRTQRRLLPSSPSPQASERREASPVASPKASLLTAGSGLPWKKVRTFSLDSLNNEEETCREDFKEESTSHSSEEMPVEVFWQMKSSPSFPVCQEKVLEFQTSDQGSVAVGPDVTLQPSGSFYLALQPKTEGDECKPLQQTQHPRNNSLASVESWFSCDSGSNPKDSQEVKMYSQMNLEIQEPEVQAMEKPKAAVEAEGLQQPHPEVATGIYSFSHLQGSALVPDSTNEVSMEPSLVVSSEATWRSQGPCKSGSDVTVSQESFLKEGRGLPNQAGYSNPVPSDGTLTSIRSAAPASLLSHKGSTLRKGRPVVEYLCEFSQSSRGATVKSTQVSSSSLKDTSYLPFTSGKRWDSFFPACPKMPGDFDFNDPSFSLPSTRHLTTEQEQNGGSFELDDLSAFFRTIEKDAHQSCSSTDLEAGDSGLESAWVFAAENKVSASMTEVHQAHQGSSKQPQPLVCRRAGSAVSFDESFFLRDISNSSSPMIAKEYQGSPTWSQQEENPPSKLVPLKLDGTLSQPVMKSELLQSANEGIDRERSFSLALPTDSESFPPWDPFPSPEQLHPLETFYVLESRDALTETALEIPACRDWEEDMPPTNTVESLNHTFQFLRNLDSNLLLLLHTPNPKDPSSQQVVAERSFSPGTRKDLSGTGVPRSMEKYNNPISFSSAQNRLLLESVSMAACQLGKPARILNNKYPQSSLKIKEKAPAQPSWRVPFNHSGAMMHLPVISSIGGDHEHRQSENDVLGKQAGYLQGISATDFERQIHSGPNSNFIYKTESSNQTQYRVDMQQNVLVPKKRNSASHSRCTSPVVIVKDETSSHPREGTESVSLGMVLHAEDGSEGLMPHREDHSYGKDSALNLLPAVSFKEEGPVASKEPESLMVMPNSQGEISRRRNQISSEGKIVNRSEEMARLISSVSELESSILEIDSRQKYSPRALYMAEAYRRAMWRDRKEQVKAPLTLRPDDFRDSLSYRDQPLSSKKVQEEEEVPSSVEARGIKEVNSCIQKSHQIQKITPNLTRPTEFIEENKTEREHTLLPIPKLSVKCPSDYLFLKFSQRCTAQKKPANGPESPEIAEPLAKIKLLRPEEERSEGSCSKQSASELNPQSHATVRTGSFLELEPKVSFRESQAVENLTRTMITAKCKEPVVHDIDQETNALWGKSLQTETHPAPLAQDLPDVSQIMCTGRYRTQEKVSPLPSQEGCPVAATQEGTGNILSSGPPKLSEKYFRSMMKAVSLSSTDSESELEFLKTQGPALSEDRVEQQKNYGEARNHGCLRSVSCKKSFVEQSVCQNFRLRMASGLCYQPDGGGSPSEPSSDSCSEEEGKASATAVLLEQQGGDTRITPTDLNLGNASLTEAEVTLLRNVKRADSLNRYLLEKRASHPQADSELQAPQALEKKLWRTEKVAMDLSITSTSLSASIEGKLASSSGLWGASATPSMNAEAHVETIVEDTKPSEECGKSSKDSTNEQIIVPKLTRVSPGLWGTSANSSMSPEVNVETTVEDTGLSEECGKSSKDSTNGQIIVPYSETQPKPEAFSGTPKQSHYNQRDQLELGRTQEEDESQVCLVQNKATRGHIQEAAPGTASGKHPGKNKPLAKLYVADGPQLMKDVTAPSRGQKHASLLSFSTTANPGICKPSNMQAAGEKLTGHFDPQVLSESPDKKEEVIRSPSADSLLASGNLLSPSASKENKRDEPLWQQLFAPSLHVISNSIRIIQPQTGAHSEVERASLGSRERVQRAWEGFRPQSTAYESLCGGDVGNPLEAMVDLQSHQGTSIQSPWKDAPLHAESEVAAAEMSYVMANSATLWPTLRSQGSFHNRKQPVSCETDIVEAEESPYLGSPLAALDIKQSGSLPAHPRCVHSPGSGERRANHKQNMMVSGTGEGGSKGNALPQCPKLKGATVSGQSVAYGADSKCPSPTSLLDQNLTPAFVREMKNYPEGSMVQNNLETSKSSIIFSPSASQGEVVTSPSSPPCTSRQGAARINSPSFIDSLPYGSSSPEKRIPRSASDTMLPVFLESCKLNVDHQSRGPNIPLDLREDQRKSRLAASNTGLCSMESPGREDIKKKVTIKPEMASFLARTYSEKLENPQEKHKASENEWEFSPVTESGNYVAARRLEAIHGSEGILENEPTVGSPQLAQGPPFPKDLRDHSVPVPHPRTKAGKKCILSNLPVSLWKKDEKEQLSSNVGNTAWDRNHYHSGTSGQASPQESGDSLMTDGEISRPERFRPWKRNGGPFDAQGPLPLPEGSQEGLDTGSHSDRNSASCVAFSFVPEHSPKDFSTLELSVGISSRSLQELNMSVEPPSPTEEESGETVSDLSPDESEIMMLMELRKFPRSAACGQTALSNYNSEATSPQPSDSGTASYPTSSTLLAMPVPEGRSSDSLVEEQNHHPRSKGWLALENADAMHFISSSRNPFLQSWQQEGPGRIGWKQYVFGSASDISCSQISWSLDTQRAICCSSVDNGLGTPSSPFHSHLSSYANTHGLSSTLSSTEGPQGLEEEGKACKVSRVFGNHRGFSDTSIIVPSARTPDKVGKGLPEDSKLSQGESTLTEQEGLSGQMDDTGPPYPTQSESWPKAGVATCEQGTVTLAPTPPQPQQVPVHCQGCVDITYPNSEAAVFRLHPPLASWASMQNLSMHLSQLLHNTSELLGNLSRRGTGEREQSVKAEGPEEAPKTVTMDSSTQTTMDVGIQTDKVGPAPQDVSLHSPGDGKSASPQEANVTPPVRGSLAGMDASDVPQEKVDHPPVLQEKGPGDTAEKKQTSSSPGSQRHYLIAQNNPGTSHHSLSFQKRSLAQDPLSLQASSATLSSQMDGSSCTVVTSPTLFSASSARGSFLQDGGSACESGTQKNKKAGFRGTLLVDRASSPILTLSANTQGSHSSSSSSNPTCFRASLSHSTIYHQKPGAAWVAPANNFSQVCNEGEIGNISGDSGKSAGKEPSNGSLPSNPSGALTQTLWLQGSSASTCTGPFNHPQQLQVRASLGLLGREGQLASAKEKRSSWERPLYLSLPRTGLSPTKGQSEASNTSNFVAEVTLEAANPVLVRLAGQSTSWCQKTGTDVDSLEQPLKSPPTSESTSWRGVLNHCHGPFSISEVSVAPGVGSTVRDTRSEVLLRSCTQKVQASEPRHYSLKDLPVHNKFSNWCGVQGSSSEGTVPVEEPANVDSTCSERMGEKPAQPHEPLSLVPEQLQREQVQVLAGVPLERGPKTPPLSVELAEAKLLYGFGETDALLRVMQSGTGEALVPVTPTSPHREERYFRHLKTVEVIQRERSDRLQNFRRARSLSPTKRLNFLPTPETLVRDPDLPSRRREYLQQLRKDVVETTRKPEPVSDARGHQLSDIEVLLRDYQRAREETKMEIARARDRLRERAEQEKQRIRQQIVSQLQREEARLHTLVSVSTLCTTSSMDSLSSSPTSGYDSSNLTLASQSQPSEKQGNANLSGFKEMARGNVRGRSVVRNHKLYMMGPAQKNLGHKPGGKSHQVSFDGPQKSLISQSDSDNCLSTSPCTLYHDLVKHILTSTMAEVMAACSDNLQNLFSCQATAGWKYQGEEKDVLTYYKGFPSATRHGFLGAGVVPQPLPRVWAAVRDPTMWTLYDKSIQTAQLYQKVTSSIKLVYLVSNTSLSCLKQPRDFCCVSSEAKEGQLTIMVVQSVYDKSLPRPSKNMIRGEILPSAWVLLPHTVDGKEVTKVIHMVQVELGAPGLPPGLLTHCAKQQPLVIANLASFLCG</sequence>
<dbReference type="Ensembl" id="ENSVURT00010010141.1">
    <property type="protein sequence ID" value="ENSVURP00010008939.1"/>
    <property type="gene ID" value="ENSVURG00010006803.1"/>
</dbReference>
<keyword evidence="4" id="KW-0597">Phosphoprotein</keyword>
<keyword evidence="3" id="KW-0963">Cytoplasm</keyword>
<evidence type="ECO:0000256" key="10">
    <source>
        <dbReference type="ARBA" id="ARBA00023242"/>
    </source>
</evidence>
<dbReference type="OMA" id="DPQFQPH"/>
<dbReference type="Gene3D" id="2.60.200.20">
    <property type="match status" value="1"/>
</dbReference>
<dbReference type="RefSeq" id="XP_027725754.1">
    <property type="nucleotide sequence ID" value="XM_027869953.1"/>
</dbReference>
<dbReference type="GO" id="GO:0007018">
    <property type="term" value="P:microtubule-based movement"/>
    <property type="evidence" value="ECO:0007669"/>
    <property type="project" value="InterPro"/>
</dbReference>
<dbReference type="Proteomes" id="UP000314987">
    <property type="component" value="Unassembled WGS sequence"/>
</dbReference>
<evidence type="ECO:0000256" key="11">
    <source>
        <dbReference type="ARBA" id="ARBA00038673"/>
    </source>
</evidence>
<dbReference type="Pfam" id="PF00225">
    <property type="entry name" value="Kinesin"/>
    <property type="match status" value="1"/>
</dbReference>
<feature type="compositionally biased region" description="Polar residues" evidence="17">
    <location>
        <begin position="3712"/>
        <end position="3725"/>
    </location>
</feature>
<feature type="region of interest" description="Disordered" evidence="17">
    <location>
        <begin position="1074"/>
        <end position="1102"/>
    </location>
</feature>
<comment type="subunit">
    <text evidence="11">Interacts with ATAD3A.</text>
</comment>
<feature type="region of interest" description="Disordered" evidence="17">
    <location>
        <begin position="3295"/>
        <end position="3332"/>
    </location>
</feature>
<feature type="binding site" evidence="15">
    <location>
        <begin position="103"/>
        <end position="110"/>
    </location>
    <ligand>
        <name>ATP</name>
        <dbReference type="ChEBI" id="CHEBI:30616"/>
    </ligand>
</feature>
<dbReference type="PANTHER" id="PTHR47117:SF1">
    <property type="entry name" value="STAR-RELATED LIPID TRANSFER PROTEIN 9"/>
    <property type="match status" value="1"/>
</dbReference>
<dbReference type="CDD" id="cd01365">
    <property type="entry name" value="KISc_KIF1A_KIF1B"/>
    <property type="match status" value="1"/>
</dbReference>
<comment type="similarity">
    <text evidence="15">Belongs to the TRAFAC class myosin-kinesin ATPase superfamily. Kinesin family.</text>
</comment>
<dbReference type="FunFam" id="2.60.200.20:FF:000005">
    <property type="entry name" value="Kinesin family member 16B"/>
    <property type="match status" value="1"/>
</dbReference>
<dbReference type="GO" id="GO:0005634">
    <property type="term" value="C:nucleus"/>
    <property type="evidence" value="ECO:0007669"/>
    <property type="project" value="UniProtKB-SubCell"/>
</dbReference>
<feature type="compositionally biased region" description="Basic and acidic residues" evidence="17">
    <location>
        <begin position="935"/>
        <end position="944"/>
    </location>
</feature>
<feature type="region of interest" description="Disordered" evidence="17">
    <location>
        <begin position="4569"/>
        <end position="4610"/>
    </location>
</feature>
<keyword evidence="21" id="KW-1185">Reference proteome</keyword>
<evidence type="ECO:0000256" key="16">
    <source>
        <dbReference type="SAM" id="Coils"/>
    </source>
</evidence>
<feature type="region of interest" description="Disordered" evidence="17">
    <location>
        <begin position="3358"/>
        <end position="3428"/>
    </location>
</feature>
<evidence type="ECO:0000256" key="14">
    <source>
        <dbReference type="ARBA" id="ARBA00079037"/>
    </source>
</evidence>
<dbReference type="FunFam" id="3.30.530.20:FF:000022">
    <property type="entry name" value="StAR-related lipid transfer (START) domain-containing 9"/>
    <property type="match status" value="1"/>
</dbReference>
<dbReference type="PANTHER" id="PTHR47117">
    <property type="entry name" value="STAR-RELATED LIPID TRANSFER PROTEIN 9"/>
    <property type="match status" value="1"/>
</dbReference>
<reference evidence="20" key="2">
    <citation type="submission" date="2025-08" db="UniProtKB">
        <authorList>
            <consortium name="Ensembl"/>
        </authorList>
    </citation>
    <scope>IDENTIFICATION</scope>
</reference>
<comment type="subcellular location">
    <subcellularLocation>
        <location evidence="1">Cytoplasm</location>
        <location evidence="1">Cytoskeleton</location>
        <location evidence="1">Microtubule organizing center</location>
        <location evidence="1">Centrosome</location>
        <location evidence="1">Centriole</location>
    </subcellularLocation>
    <subcellularLocation>
        <location evidence="2">Nucleus</location>
    </subcellularLocation>
</comment>
<dbReference type="STRING" id="29139.ENSVURP00010008939"/>
<feature type="region of interest" description="Disordered" evidence="17">
    <location>
        <begin position="2255"/>
        <end position="2278"/>
    </location>
</feature>
<reference evidence="20" key="3">
    <citation type="submission" date="2025-09" db="UniProtKB">
        <authorList>
            <consortium name="Ensembl"/>
        </authorList>
    </citation>
    <scope>IDENTIFICATION</scope>
</reference>
<evidence type="ECO:0000256" key="17">
    <source>
        <dbReference type="SAM" id="MobiDB-lite"/>
    </source>
</evidence>
<evidence type="ECO:0000256" key="15">
    <source>
        <dbReference type="PROSITE-ProRule" id="PRU00283"/>
    </source>
</evidence>
<proteinExistence type="inferred from homology"/>
<evidence type="ECO:0000256" key="2">
    <source>
        <dbReference type="ARBA" id="ARBA00004123"/>
    </source>
</evidence>
<feature type="compositionally biased region" description="Basic and acidic residues" evidence="17">
    <location>
        <begin position="3698"/>
        <end position="3711"/>
    </location>
</feature>
<feature type="compositionally biased region" description="Basic and acidic residues" evidence="17">
    <location>
        <begin position="961"/>
        <end position="972"/>
    </location>
</feature>
<feature type="region of interest" description="Disordered" evidence="17">
    <location>
        <begin position="3463"/>
        <end position="3487"/>
    </location>
</feature>
<feature type="domain" description="Kinesin motor" evidence="18">
    <location>
        <begin position="3"/>
        <end position="384"/>
    </location>
</feature>
<feature type="region of interest" description="Disordered" evidence="17">
    <location>
        <begin position="3822"/>
        <end position="3956"/>
    </location>
</feature>
<accession>A0A4X2KAF9</accession>
<dbReference type="InterPro" id="IPR002913">
    <property type="entry name" value="START_lipid-bd_dom"/>
</dbReference>